<keyword evidence="1" id="KW-0479">Metal-binding</keyword>
<dbReference type="InterPro" id="IPR025836">
    <property type="entry name" value="Zn_knuckle_CX2CX4HX4C"/>
</dbReference>
<organism evidence="3">
    <name type="scientific">Sesamum latifolium</name>
    <dbReference type="NCBI Taxonomy" id="2727402"/>
    <lineage>
        <taxon>Eukaryota</taxon>
        <taxon>Viridiplantae</taxon>
        <taxon>Streptophyta</taxon>
        <taxon>Embryophyta</taxon>
        <taxon>Tracheophyta</taxon>
        <taxon>Spermatophyta</taxon>
        <taxon>Magnoliopsida</taxon>
        <taxon>eudicotyledons</taxon>
        <taxon>Gunneridae</taxon>
        <taxon>Pentapetalae</taxon>
        <taxon>asterids</taxon>
        <taxon>lamiids</taxon>
        <taxon>Lamiales</taxon>
        <taxon>Pedaliaceae</taxon>
        <taxon>Sesamum</taxon>
    </lineage>
</organism>
<dbReference type="AlphaFoldDB" id="A0AAW2WBR4"/>
<keyword evidence="1" id="KW-0863">Zinc-finger</keyword>
<evidence type="ECO:0000313" key="3">
    <source>
        <dbReference type="EMBL" id="KAL0439063.1"/>
    </source>
</evidence>
<dbReference type="GO" id="GO:0008270">
    <property type="term" value="F:zinc ion binding"/>
    <property type="evidence" value="ECO:0007669"/>
    <property type="project" value="UniProtKB-KW"/>
</dbReference>
<feature type="domain" description="CCHC-type" evidence="2">
    <location>
        <begin position="51"/>
        <end position="64"/>
    </location>
</feature>
<evidence type="ECO:0000256" key="1">
    <source>
        <dbReference type="PROSITE-ProRule" id="PRU00047"/>
    </source>
</evidence>
<name>A0AAW2WBR4_9LAMI</name>
<dbReference type="EMBL" id="JACGWN010000008">
    <property type="protein sequence ID" value="KAL0439063.1"/>
    <property type="molecule type" value="Genomic_DNA"/>
</dbReference>
<sequence length="98" mass="10911">MDKSRCSWGSTLRIRVALNVNAPLKRALKFSSGGGEELLVHLTYERLSNFCYLCGKLGHIGKYCELHFASDFMDPGSDSSYGPWLWASVQPRPRGSSV</sequence>
<protein>
    <recommendedName>
        <fullName evidence="2">CCHC-type domain-containing protein</fullName>
    </recommendedName>
</protein>
<dbReference type="PROSITE" id="PS50158">
    <property type="entry name" value="ZF_CCHC"/>
    <property type="match status" value="1"/>
</dbReference>
<gene>
    <name evidence="3" type="ORF">Slati_2389300</name>
</gene>
<dbReference type="Pfam" id="PF14392">
    <property type="entry name" value="zf-CCHC_4"/>
    <property type="match status" value="1"/>
</dbReference>
<comment type="caution">
    <text evidence="3">The sequence shown here is derived from an EMBL/GenBank/DDBJ whole genome shotgun (WGS) entry which is preliminary data.</text>
</comment>
<accession>A0AAW2WBR4</accession>
<dbReference type="InterPro" id="IPR001878">
    <property type="entry name" value="Znf_CCHC"/>
</dbReference>
<proteinExistence type="predicted"/>
<dbReference type="GO" id="GO:0003676">
    <property type="term" value="F:nucleic acid binding"/>
    <property type="evidence" value="ECO:0007669"/>
    <property type="project" value="InterPro"/>
</dbReference>
<keyword evidence="1" id="KW-0862">Zinc</keyword>
<evidence type="ECO:0000259" key="2">
    <source>
        <dbReference type="PROSITE" id="PS50158"/>
    </source>
</evidence>
<reference evidence="3" key="2">
    <citation type="journal article" date="2024" name="Plant">
        <title>Genomic evolution and insights into agronomic trait innovations of Sesamum species.</title>
        <authorList>
            <person name="Miao H."/>
            <person name="Wang L."/>
            <person name="Qu L."/>
            <person name="Liu H."/>
            <person name="Sun Y."/>
            <person name="Le M."/>
            <person name="Wang Q."/>
            <person name="Wei S."/>
            <person name="Zheng Y."/>
            <person name="Lin W."/>
            <person name="Duan Y."/>
            <person name="Cao H."/>
            <person name="Xiong S."/>
            <person name="Wang X."/>
            <person name="Wei L."/>
            <person name="Li C."/>
            <person name="Ma Q."/>
            <person name="Ju M."/>
            <person name="Zhao R."/>
            <person name="Li G."/>
            <person name="Mu C."/>
            <person name="Tian Q."/>
            <person name="Mei H."/>
            <person name="Zhang T."/>
            <person name="Gao T."/>
            <person name="Zhang H."/>
        </authorList>
    </citation>
    <scope>NUCLEOTIDE SEQUENCE</scope>
    <source>
        <strain evidence="3">KEN1</strain>
    </source>
</reference>
<reference evidence="3" key="1">
    <citation type="submission" date="2020-06" db="EMBL/GenBank/DDBJ databases">
        <authorList>
            <person name="Li T."/>
            <person name="Hu X."/>
            <person name="Zhang T."/>
            <person name="Song X."/>
            <person name="Zhang H."/>
            <person name="Dai N."/>
            <person name="Sheng W."/>
            <person name="Hou X."/>
            <person name="Wei L."/>
        </authorList>
    </citation>
    <scope>NUCLEOTIDE SEQUENCE</scope>
    <source>
        <strain evidence="3">KEN1</strain>
        <tissue evidence="3">Leaf</tissue>
    </source>
</reference>